<sequence length="248" mass="27882">MNKTIETILNHRSVRSFKNETISDEKVQQIIQSAQAASTSSFLQAYSIIGVTDQLKKDKIAELAGNQSYVAANGFFFVFCADFKRLQEASVMQNKEISAATESTEGFMLAAIDAALAAQNAAIAAESLGLGICYIGGIRNHLNEVSSILETPEKVLPLFGMAVGYPDSYQEQKPRLPNDLVFHENEYQNDKNQTKKKLLHYDDEILQYYKTRMNTKKEITWTGQVSATLEQTKRLYLNDFVKQKGFLK</sequence>
<evidence type="ECO:0000256" key="1">
    <source>
        <dbReference type="ARBA" id="ARBA00008366"/>
    </source>
</evidence>
<dbReference type="EMBL" id="RBVX01000008">
    <property type="protein sequence ID" value="RSL33391.1"/>
    <property type="molecule type" value="Genomic_DNA"/>
</dbReference>
<dbReference type="InterPro" id="IPR029479">
    <property type="entry name" value="Nitroreductase"/>
</dbReference>
<dbReference type="NCBIfam" id="NF008033">
    <property type="entry name" value="PRK10765.1"/>
    <property type="match status" value="1"/>
</dbReference>
<evidence type="ECO:0000256" key="3">
    <source>
        <dbReference type="ARBA" id="ARBA00022643"/>
    </source>
</evidence>
<evidence type="ECO:0000313" key="7">
    <source>
        <dbReference type="EMBL" id="RSL33391.1"/>
    </source>
</evidence>
<evidence type="ECO:0000256" key="5">
    <source>
        <dbReference type="PIRNR" id="PIRNR005426"/>
    </source>
</evidence>
<dbReference type="AlphaFoldDB" id="A0A428N4R1"/>
<keyword evidence="3 5" id="KW-0288">FMN</keyword>
<dbReference type="Proteomes" id="UP000275076">
    <property type="component" value="Unassembled WGS sequence"/>
</dbReference>
<dbReference type="InterPro" id="IPR000415">
    <property type="entry name" value="Nitroreductase-like"/>
</dbReference>
<reference evidence="7 8" key="1">
    <citation type="submission" date="2018-10" db="EMBL/GenBank/DDBJ databases">
        <title>Draft genome sequence of Bacillus salarius IM0101, isolated from a hypersaline soil in Inner Mongolia, China.</title>
        <authorList>
            <person name="Yamprayoonswat W."/>
            <person name="Boonvisut S."/>
            <person name="Jumpathong W."/>
            <person name="Sittihan S."/>
            <person name="Ruangsuj P."/>
            <person name="Wanthongcharoen S."/>
            <person name="Thongpramul N."/>
            <person name="Pimmason S."/>
            <person name="Yu B."/>
            <person name="Yasawong M."/>
        </authorList>
    </citation>
    <scope>NUCLEOTIDE SEQUENCE [LARGE SCALE GENOMIC DNA]</scope>
    <source>
        <strain evidence="7 8">IM0101</strain>
    </source>
</reference>
<dbReference type="PIRSF" id="PIRSF005426">
    <property type="entry name" value="Frp"/>
    <property type="match status" value="1"/>
</dbReference>
<comment type="caution">
    <text evidence="7">The sequence shown here is derived from an EMBL/GenBank/DDBJ whole genome shotgun (WGS) entry which is preliminary data.</text>
</comment>
<evidence type="ECO:0000256" key="4">
    <source>
        <dbReference type="ARBA" id="ARBA00023002"/>
    </source>
</evidence>
<keyword evidence="5" id="KW-0521">NADP</keyword>
<evidence type="ECO:0000259" key="6">
    <source>
        <dbReference type="Pfam" id="PF00881"/>
    </source>
</evidence>
<dbReference type="Gene3D" id="3.40.109.10">
    <property type="entry name" value="NADH Oxidase"/>
    <property type="match status" value="1"/>
</dbReference>
<keyword evidence="2 5" id="KW-0285">Flavoprotein</keyword>
<name>A0A428N4R1_9BACI</name>
<dbReference type="EC" id="1.5.1.38" evidence="7"/>
<keyword evidence="8" id="KW-1185">Reference proteome</keyword>
<protein>
    <submittedName>
        <fullName evidence="7">Oxygen-insensitive NADPH nitroreductase</fullName>
        <ecNumber evidence="7">1.5.1.38</ecNumber>
    </submittedName>
</protein>
<gene>
    <name evidence="7" type="ORF">D7Z54_10490</name>
</gene>
<dbReference type="CDD" id="cd02146">
    <property type="entry name" value="NfsA-like"/>
    <property type="match status" value="1"/>
</dbReference>
<feature type="domain" description="Nitroreductase" evidence="6">
    <location>
        <begin position="8"/>
        <end position="165"/>
    </location>
</feature>
<dbReference type="PANTHER" id="PTHR43425">
    <property type="entry name" value="OXYGEN-INSENSITIVE NADPH NITROREDUCTASE"/>
    <property type="match status" value="1"/>
</dbReference>
<dbReference type="SUPFAM" id="SSF55469">
    <property type="entry name" value="FMN-dependent nitroreductase-like"/>
    <property type="match status" value="1"/>
</dbReference>
<comment type="similarity">
    <text evidence="1 5">Belongs to the flavin oxidoreductase frp family.</text>
</comment>
<organism evidence="7 8">
    <name type="scientific">Salibacterium salarium</name>
    <dbReference type="NCBI Taxonomy" id="284579"/>
    <lineage>
        <taxon>Bacteria</taxon>
        <taxon>Bacillati</taxon>
        <taxon>Bacillota</taxon>
        <taxon>Bacilli</taxon>
        <taxon>Bacillales</taxon>
        <taxon>Bacillaceae</taxon>
    </lineage>
</organism>
<evidence type="ECO:0000256" key="2">
    <source>
        <dbReference type="ARBA" id="ARBA00022630"/>
    </source>
</evidence>
<accession>A0A428N4R1</accession>
<keyword evidence="4 5" id="KW-0560">Oxidoreductase</keyword>
<evidence type="ECO:0000313" key="8">
    <source>
        <dbReference type="Proteomes" id="UP000275076"/>
    </source>
</evidence>
<dbReference type="InterPro" id="IPR016446">
    <property type="entry name" value="Flavin_OxRdtase_Frp"/>
</dbReference>
<dbReference type="GO" id="GO:0052873">
    <property type="term" value="F:FMN reductase (NADPH) activity"/>
    <property type="evidence" value="ECO:0007669"/>
    <property type="project" value="UniProtKB-EC"/>
</dbReference>
<proteinExistence type="inferred from homology"/>
<dbReference type="PANTHER" id="PTHR43425:SF3">
    <property type="entry name" value="NADPH-DEPENDENT OXIDOREDUCTASE"/>
    <property type="match status" value="1"/>
</dbReference>
<dbReference type="Pfam" id="PF00881">
    <property type="entry name" value="Nitroreductase"/>
    <property type="match status" value="1"/>
</dbReference>
<dbReference type="RefSeq" id="WP_125555796.1">
    <property type="nucleotide sequence ID" value="NZ_RBVX01000008.1"/>
</dbReference>
<dbReference type="OrthoDB" id="9775805at2"/>